<sequence>MTEKLSRKKLGHELGESDAPADTEHEAATRATGGVAGSDDGDRLSTTGTGPNETFVGRASGGDDLGYAGETGAEARAEAEKRDEPS</sequence>
<dbReference type="Proteomes" id="UP001500393">
    <property type="component" value="Unassembled WGS sequence"/>
</dbReference>
<protein>
    <submittedName>
        <fullName evidence="2">Uncharacterized protein</fullName>
    </submittedName>
</protein>
<feature type="compositionally biased region" description="Basic and acidic residues" evidence="1">
    <location>
        <begin position="73"/>
        <end position="86"/>
    </location>
</feature>
<dbReference type="EMBL" id="BAAAOS010000019">
    <property type="protein sequence ID" value="GAA1575055.1"/>
    <property type="molecule type" value="Genomic_DNA"/>
</dbReference>
<accession>A0ABN2DCR6</accession>
<organism evidence="2 3">
    <name type="scientific">Kribbella sancticallisti</name>
    <dbReference type="NCBI Taxonomy" id="460087"/>
    <lineage>
        <taxon>Bacteria</taxon>
        <taxon>Bacillati</taxon>
        <taxon>Actinomycetota</taxon>
        <taxon>Actinomycetes</taxon>
        <taxon>Propionibacteriales</taxon>
        <taxon>Kribbellaceae</taxon>
        <taxon>Kribbella</taxon>
    </lineage>
</organism>
<comment type="caution">
    <text evidence="2">The sequence shown here is derived from an EMBL/GenBank/DDBJ whole genome shotgun (WGS) entry which is preliminary data.</text>
</comment>
<feature type="compositionally biased region" description="Basic and acidic residues" evidence="1">
    <location>
        <begin position="1"/>
        <end position="15"/>
    </location>
</feature>
<reference evidence="2 3" key="1">
    <citation type="journal article" date="2019" name="Int. J. Syst. Evol. Microbiol.">
        <title>The Global Catalogue of Microorganisms (GCM) 10K type strain sequencing project: providing services to taxonomists for standard genome sequencing and annotation.</title>
        <authorList>
            <consortium name="The Broad Institute Genomics Platform"/>
            <consortium name="The Broad Institute Genome Sequencing Center for Infectious Disease"/>
            <person name="Wu L."/>
            <person name="Ma J."/>
        </authorList>
    </citation>
    <scope>NUCLEOTIDE SEQUENCE [LARGE SCALE GENOMIC DNA]</scope>
    <source>
        <strain evidence="2 3">JCM 14969</strain>
    </source>
</reference>
<keyword evidence="3" id="KW-1185">Reference proteome</keyword>
<proteinExistence type="predicted"/>
<name>A0ABN2DCR6_9ACTN</name>
<feature type="region of interest" description="Disordered" evidence="1">
    <location>
        <begin position="1"/>
        <end position="86"/>
    </location>
</feature>
<dbReference type="RefSeq" id="WP_344214204.1">
    <property type="nucleotide sequence ID" value="NZ_BAAAOS010000019.1"/>
</dbReference>
<gene>
    <name evidence="2" type="ORF">GCM10009789_30630</name>
</gene>
<evidence type="ECO:0000313" key="2">
    <source>
        <dbReference type="EMBL" id="GAA1575055.1"/>
    </source>
</evidence>
<evidence type="ECO:0000313" key="3">
    <source>
        <dbReference type="Proteomes" id="UP001500393"/>
    </source>
</evidence>
<evidence type="ECO:0000256" key="1">
    <source>
        <dbReference type="SAM" id="MobiDB-lite"/>
    </source>
</evidence>